<dbReference type="PANTHER" id="PTHR39664:SF2">
    <property type="entry name" value="NUCLEIC ACID-BINDING PROTEIN, CONTAINING PIN DOMAIN-RELATED"/>
    <property type="match status" value="1"/>
</dbReference>
<keyword evidence="3" id="KW-1185">Reference proteome</keyword>
<protein>
    <submittedName>
        <fullName evidence="2">Type II toxin-antitoxin system VapC family toxin</fullName>
    </submittedName>
</protein>
<evidence type="ECO:0000259" key="1">
    <source>
        <dbReference type="Pfam" id="PF01850"/>
    </source>
</evidence>
<comment type="caution">
    <text evidence="2">The sequence shown here is derived from an EMBL/GenBank/DDBJ whole genome shotgun (WGS) entry which is preliminary data.</text>
</comment>
<dbReference type="EMBL" id="VFYP01000001">
    <property type="protein sequence ID" value="TPP11914.1"/>
    <property type="molecule type" value="Genomic_DNA"/>
</dbReference>
<dbReference type="PANTHER" id="PTHR39664">
    <property type="match status" value="1"/>
</dbReference>
<dbReference type="InterPro" id="IPR002716">
    <property type="entry name" value="PIN_dom"/>
</dbReference>
<dbReference type="Proteomes" id="UP000316429">
    <property type="component" value="Unassembled WGS sequence"/>
</dbReference>
<dbReference type="Gene3D" id="3.40.50.1010">
    <property type="entry name" value="5'-nuclease"/>
    <property type="match status" value="1"/>
</dbReference>
<dbReference type="AlphaFoldDB" id="A0A504U9N8"/>
<organism evidence="2 3">
    <name type="scientific">Rhizobium glycinendophyticum</name>
    <dbReference type="NCBI Taxonomy" id="2589807"/>
    <lineage>
        <taxon>Bacteria</taxon>
        <taxon>Pseudomonadati</taxon>
        <taxon>Pseudomonadota</taxon>
        <taxon>Alphaproteobacteria</taxon>
        <taxon>Hyphomicrobiales</taxon>
        <taxon>Rhizobiaceae</taxon>
        <taxon>Rhizobium/Agrobacterium group</taxon>
        <taxon>Rhizobium</taxon>
    </lineage>
</organism>
<gene>
    <name evidence="2" type="ORF">FJQ55_14310</name>
</gene>
<reference evidence="2 3" key="1">
    <citation type="submission" date="2019-06" db="EMBL/GenBank/DDBJ databases">
        <title>Rhizobium sp. CL12 isolated from roots of soybean.</title>
        <authorList>
            <person name="Wang C."/>
        </authorList>
    </citation>
    <scope>NUCLEOTIDE SEQUENCE [LARGE SCALE GENOMIC DNA]</scope>
    <source>
        <strain evidence="2 3">CL12</strain>
    </source>
</reference>
<feature type="domain" description="PIN" evidence="1">
    <location>
        <begin position="10"/>
        <end position="128"/>
    </location>
</feature>
<dbReference type="Pfam" id="PF01850">
    <property type="entry name" value="PIN"/>
    <property type="match status" value="1"/>
</dbReference>
<sequence>MVGDAGVIGIDTNILVRFLVDDDPTQNALARSFLSAKTAEDPAYVSAIVIAETVWILHNTMKYQMSTVVELLQSLLAADGLVIEYTEELDALLSTGQPLADLADHLIAWAAKRAGARTTLTFDKRAASRVPGMELLA</sequence>
<name>A0A504U9N8_9HYPH</name>
<proteinExistence type="predicted"/>
<dbReference type="InterPro" id="IPR029060">
    <property type="entry name" value="PIN-like_dom_sf"/>
</dbReference>
<evidence type="ECO:0000313" key="2">
    <source>
        <dbReference type="EMBL" id="TPP11914.1"/>
    </source>
</evidence>
<evidence type="ECO:0000313" key="3">
    <source>
        <dbReference type="Proteomes" id="UP000316429"/>
    </source>
</evidence>
<dbReference type="SUPFAM" id="SSF88723">
    <property type="entry name" value="PIN domain-like"/>
    <property type="match status" value="1"/>
</dbReference>
<accession>A0A504U9N8</accession>